<dbReference type="InterPro" id="IPR036614">
    <property type="entry name" value="RusA-like_sf"/>
</dbReference>
<dbReference type="GO" id="GO:0006281">
    <property type="term" value="P:DNA repair"/>
    <property type="evidence" value="ECO:0007669"/>
    <property type="project" value="InterPro"/>
</dbReference>
<dbReference type="Pfam" id="PF05866">
    <property type="entry name" value="RusA"/>
    <property type="match status" value="1"/>
</dbReference>
<evidence type="ECO:0000313" key="1">
    <source>
        <dbReference type="EMBL" id="QPI16360.1"/>
    </source>
</evidence>
<evidence type="ECO:0008006" key="2">
    <source>
        <dbReference type="Google" id="ProtNLM"/>
    </source>
</evidence>
<proteinExistence type="predicted"/>
<dbReference type="GO" id="GO:0000287">
    <property type="term" value="F:magnesium ion binding"/>
    <property type="evidence" value="ECO:0007669"/>
    <property type="project" value="InterPro"/>
</dbReference>
<gene>
    <name evidence="1" type="ORF">NIOZUU157_00250</name>
</gene>
<name>A0A7S9XH93_9VIRU</name>
<dbReference type="Gene3D" id="3.30.1330.70">
    <property type="entry name" value="Holliday junction resolvase RusA"/>
    <property type="match status" value="1"/>
</dbReference>
<protein>
    <recommendedName>
        <fullName evidence="2">Holliday junction resolvase</fullName>
    </recommendedName>
</protein>
<accession>A0A7S9XH93</accession>
<dbReference type="GO" id="GO:0006310">
    <property type="term" value="P:DNA recombination"/>
    <property type="evidence" value="ECO:0007669"/>
    <property type="project" value="InterPro"/>
</dbReference>
<dbReference type="InterPro" id="IPR008822">
    <property type="entry name" value="Endonuclease_RusA-like"/>
</dbReference>
<reference evidence="1" key="1">
    <citation type="submission" date="2020-08" db="EMBL/GenBank/DDBJ databases">
        <title>Bridging the membrane lipid divide: bacteria of the FCB group superphylum have the potential to synthesize archaeal ether lipids.</title>
        <authorList>
            <person name="Villanueva L."/>
            <person name="von Meijenfeldt F.A.B."/>
            <person name="Westbye A.B."/>
            <person name="Yadav S."/>
            <person name="Hopmans E.C."/>
            <person name="Dutilh B.E."/>
            <person name="Sinninghe Damste J.S."/>
        </authorList>
    </citation>
    <scope>NUCLEOTIDE SEQUENCE</scope>
    <source>
        <strain evidence="1">NIOZ-UU157</strain>
    </source>
</reference>
<dbReference type="SUPFAM" id="SSF103084">
    <property type="entry name" value="Holliday junction resolvase RusA"/>
    <property type="match status" value="1"/>
</dbReference>
<sequence length="133" mass="15380">MKNRIVVSFEINPTPASRPRVARLGTFYGNKYKGFKKDMDELLLDIDKEWLEGLIFADMTFFVAIPKSWSKKKKKLKSGQWCDNNADLDNYEKAILDSLSGAYFHDDRQIVQQQSKKIWADTGSIKIILEEVT</sequence>
<organism evidence="1">
    <name type="scientific">Virus NIOZ-UU157</name>
    <dbReference type="NCBI Taxonomy" id="2763269"/>
    <lineage>
        <taxon>Viruses</taxon>
    </lineage>
</organism>
<dbReference type="EMBL" id="MW030559">
    <property type="protein sequence ID" value="QPI16360.1"/>
    <property type="molecule type" value="Genomic_DNA"/>
</dbReference>